<dbReference type="Gene3D" id="3.30.1540.10">
    <property type="entry name" value="formyl-coa transferase, domain 3"/>
    <property type="match status" value="1"/>
</dbReference>
<dbReference type="PANTHER" id="PTHR48228">
    <property type="entry name" value="SUCCINYL-COA--D-CITRAMALATE COA-TRANSFERASE"/>
    <property type="match status" value="1"/>
</dbReference>
<gene>
    <name evidence="1" type="ORF">GCM10022278_04600</name>
</gene>
<dbReference type="Pfam" id="PF02515">
    <property type="entry name" value="CoA_transf_3"/>
    <property type="match status" value="1"/>
</dbReference>
<organism evidence="1 2">
    <name type="scientific">Allohahella marinimesophila</name>
    <dbReference type="NCBI Taxonomy" id="1054972"/>
    <lineage>
        <taxon>Bacteria</taxon>
        <taxon>Pseudomonadati</taxon>
        <taxon>Pseudomonadota</taxon>
        <taxon>Gammaproteobacteria</taxon>
        <taxon>Oceanospirillales</taxon>
        <taxon>Hahellaceae</taxon>
        <taxon>Allohahella</taxon>
    </lineage>
</organism>
<dbReference type="Gene3D" id="3.40.50.10540">
    <property type="entry name" value="Crotonobetainyl-coa:carnitine coa-transferase, domain 1"/>
    <property type="match status" value="1"/>
</dbReference>
<keyword evidence="2" id="KW-1185">Reference proteome</keyword>
<dbReference type="EMBL" id="BAABBO010000001">
    <property type="protein sequence ID" value="GAA3948473.1"/>
    <property type="molecule type" value="Genomic_DNA"/>
</dbReference>
<keyword evidence="1" id="KW-0808">Transferase</keyword>
<dbReference type="InterPro" id="IPR023606">
    <property type="entry name" value="CoA-Trfase_III_dom_1_sf"/>
</dbReference>
<dbReference type="SUPFAM" id="SSF89796">
    <property type="entry name" value="CoA-transferase family III (CaiB/BaiF)"/>
    <property type="match status" value="1"/>
</dbReference>
<sequence length="411" mass="44303">MAQGKTGFRLLEGLKILDFSTLLPGPCATMMLADLGADVLRIESPTRPDFLRLLPPRQGDGSAAHAYLNRGKRSLALDLKKPGAVSVVKKLLEAYDIIVEQFRPGVMDRFGLGYQALSEQWPELIYCSITGYGQYGQFSQRAGHDINYLGLAGISSYSGHASEGPAVSGIQIADVAGGSHQAVMNLLAAVIHRQRTGAGVHLDVSMTDAALTLNHMSMAAVLAGGAVPDLESDALNGAGAYNYFETADGRYMSAGALEPQFAQALCAALDIRQLVPTMVSQRPEDRTKSRSALRDIFLTRTQADWIKVFAEVDACVEPVLTLDETARHSLFEEREMFVEVEDRTSGNLSRQLAPAVVMQQGEDRGRPQPAYTGAALGEDTLAVLKAHGLAEEEIRALETEGVFGPRGLKQD</sequence>
<evidence type="ECO:0000313" key="1">
    <source>
        <dbReference type="EMBL" id="GAA3948473.1"/>
    </source>
</evidence>
<dbReference type="RefSeq" id="WP_344802863.1">
    <property type="nucleotide sequence ID" value="NZ_BAABBO010000001.1"/>
</dbReference>
<evidence type="ECO:0000313" key="2">
    <source>
        <dbReference type="Proteomes" id="UP001501337"/>
    </source>
</evidence>
<comment type="caution">
    <text evidence="1">The sequence shown here is derived from an EMBL/GenBank/DDBJ whole genome shotgun (WGS) entry which is preliminary data.</text>
</comment>
<dbReference type="Proteomes" id="UP001501337">
    <property type="component" value="Unassembled WGS sequence"/>
</dbReference>
<name>A0ABP7NLD1_9GAMM</name>
<proteinExistence type="predicted"/>
<dbReference type="InterPro" id="IPR050509">
    <property type="entry name" value="CoA-transferase_III"/>
</dbReference>
<dbReference type="PANTHER" id="PTHR48228:SF5">
    <property type="entry name" value="ALPHA-METHYLACYL-COA RACEMASE"/>
    <property type="match status" value="1"/>
</dbReference>
<protein>
    <submittedName>
        <fullName evidence="1">CoA transferase</fullName>
    </submittedName>
</protein>
<dbReference type="GO" id="GO:0016740">
    <property type="term" value="F:transferase activity"/>
    <property type="evidence" value="ECO:0007669"/>
    <property type="project" value="UniProtKB-KW"/>
</dbReference>
<dbReference type="InterPro" id="IPR003673">
    <property type="entry name" value="CoA-Trfase_fam_III"/>
</dbReference>
<accession>A0ABP7NLD1</accession>
<dbReference type="InterPro" id="IPR044855">
    <property type="entry name" value="CoA-Trfase_III_dom3_sf"/>
</dbReference>
<reference evidence="2" key="1">
    <citation type="journal article" date="2019" name="Int. J. Syst. Evol. Microbiol.">
        <title>The Global Catalogue of Microorganisms (GCM) 10K type strain sequencing project: providing services to taxonomists for standard genome sequencing and annotation.</title>
        <authorList>
            <consortium name="The Broad Institute Genomics Platform"/>
            <consortium name="The Broad Institute Genome Sequencing Center for Infectious Disease"/>
            <person name="Wu L."/>
            <person name="Ma J."/>
        </authorList>
    </citation>
    <scope>NUCLEOTIDE SEQUENCE [LARGE SCALE GENOMIC DNA]</scope>
    <source>
        <strain evidence="2">JCM 17555</strain>
    </source>
</reference>